<proteinExistence type="predicted"/>
<evidence type="ECO:0000313" key="6">
    <source>
        <dbReference type="Proteomes" id="UP000547209"/>
    </source>
</evidence>
<evidence type="ECO:0000256" key="1">
    <source>
        <dbReference type="ARBA" id="ARBA00004196"/>
    </source>
</evidence>
<sequence length="856" mass="91662">MKKISSILVILFLLGLPWGNLTVHAENAVSDFEWQDDGTNITITGYHNDSVKAVEIPPEIDNKPVTAVESSAFQRKNLTSVKIPDSVTSIGDSAFAYNQLTSVAIPASVTSIGTRAFLSNQLTSVTISAGVTSIGSFAFAYNLLTNIAIPASVTSIGNSAFQNNQLTSVEIPASVTSIGNNVFVYNKLTSIAILASVTSIGNAVFAYNQLTSVAIPASITSIGSYAFAYNQLYQVIFEGKPALTSSSFSNQAINNVSFNGWYKDEDYIGQWDGTAPEPMTIYGKWDNVTYEVAFDIGGGGDDEINAQTVNYGRKVMKPSDPKKEGYAFVGWYKEETLNNQWDFATDTVTGTMMLYAKWDAMNYAVTFDKNGGDADANPAVITAVYGGNVGTLPTPPTRTGYSFAGWNTKANGQGDPFNATTAVTADITVYAQWTADPVTVTFDKNGGDADANPAVITAVYGGNVGTLPTPPIRTGYTFAGWNPKTTGQGDPFNATTAVTADITVYAQWTANSGGSSNGGVSSPSCDAKVISTDGKLTLPTCGGGEVSLGKDVTVIIPTGASDRELTLTIEKVLDTQELPTERDKLASPIYEILKNFPENFKKPVTLIFAFDPSRLKDTQVPVVFYYDEAKKEWAKISGGKIEGNRISVEVNHFTKFAVFAEDKEVTEPAQDPAKPEISFRDIAGHWAENSIKQAVYDGIVTGYPDGMFKPNHPVTRAEFTVMLAGALKLDGTGAALNFTDRDKIGAWAKRAVALAVQAGIVSGYEDDSFRPSTQITRAEMASMIARALRVTLDANATTSFADNEDIPKWARGAVEAIRKQDIVSGRGGSKFVPNGPATRAEAVVMLLRVLEAQDQQ</sequence>
<dbReference type="InterPro" id="IPR051465">
    <property type="entry name" value="Cell_Envelope_Struct_Comp"/>
</dbReference>
<dbReference type="InterPro" id="IPR042229">
    <property type="entry name" value="Listeria/Bacterioides_rpt_sf"/>
</dbReference>
<dbReference type="NCBIfam" id="TIGR02543">
    <property type="entry name" value="List_Bact_rpt"/>
    <property type="match status" value="3"/>
</dbReference>
<dbReference type="Proteomes" id="UP000547209">
    <property type="component" value="Unassembled WGS sequence"/>
</dbReference>
<dbReference type="InterPro" id="IPR001119">
    <property type="entry name" value="SLH_dom"/>
</dbReference>
<accession>A0A7X0VDL3</accession>
<comment type="subcellular location">
    <subcellularLocation>
        <location evidence="1">Cell envelope</location>
    </subcellularLocation>
</comment>
<protein>
    <submittedName>
        <fullName evidence="5">Leucine-rich repeat protein</fullName>
    </submittedName>
</protein>
<gene>
    <name evidence="5" type="ORF">H7C19_05255</name>
</gene>
<name>A0A7X0VDL3_9BACL</name>
<dbReference type="Pfam" id="PF00395">
    <property type="entry name" value="SLH"/>
    <property type="match status" value="3"/>
</dbReference>
<feature type="domain" description="SLH" evidence="4">
    <location>
        <begin position="674"/>
        <end position="734"/>
    </location>
</feature>
<dbReference type="GO" id="GO:0030313">
    <property type="term" value="C:cell envelope"/>
    <property type="evidence" value="ECO:0007669"/>
    <property type="project" value="UniProtKB-SubCell"/>
</dbReference>
<dbReference type="RefSeq" id="WP_185141520.1">
    <property type="nucleotide sequence ID" value="NZ_JACJVP010000006.1"/>
</dbReference>
<dbReference type="AlphaFoldDB" id="A0A7X0VDL3"/>
<evidence type="ECO:0000313" key="5">
    <source>
        <dbReference type="EMBL" id="MBB6670090.1"/>
    </source>
</evidence>
<dbReference type="Gene3D" id="2.60.40.4270">
    <property type="entry name" value="Listeria-Bacteroides repeat domain"/>
    <property type="match status" value="3"/>
</dbReference>
<dbReference type="InterPro" id="IPR000906">
    <property type="entry name" value="ZU5_dom"/>
</dbReference>
<dbReference type="PANTHER" id="PTHR43308">
    <property type="entry name" value="OUTER MEMBRANE PROTEIN ALPHA-RELATED"/>
    <property type="match status" value="1"/>
</dbReference>
<keyword evidence="2" id="KW-0732">Signal</keyword>
<dbReference type="PROSITE" id="PS51272">
    <property type="entry name" value="SLH"/>
    <property type="match status" value="3"/>
</dbReference>
<feature type="domain" description="ZU5" evidence="3">
    <location>
        <begin position="532"/>
        <end position="662"/>
    </location>
</feature>
<evidence type="ECO:0000259" key="4">
    <source>
        <dbReference type="PROSITE" id="PS51272"/>
    </source>
</evidence>
<dbReference type="EMBL" id="JACJVP010000006">
    <property type="protein sequence ID" value="MBB6670090.1"/>
    <property type="molecule type" value="Genomic_DNA"/>
</dbReference>
<dbReference type="PANTHER" id="PTHR43308:SF5">
    <property type="entry name" value="S-LAYER PROTEIN _ PEPTIDOGLYCAN ENDO-BETA-N-ACETYLGLUCOSAMINIDASE"/>
    <property type="match status" value="1"/>
</dbReference>
<dbReference type="Gene3D" id="2.60.220.30">
    <property type="match status" value="1"/>
</dbReference>
<feature type="domain" description="SLH" evidence="4">
    <location>
        <begin position="800"/>
        <end position="856"/>
    </location>
</feature>
<dbReference type="InterPro" id="IPR032675">
    <property type="entry name" value="LRR_dom_sf"/>
</dbReference>
<dbReference type="InterPro" id="IPR026906">
    <property type="entry name" value="LRR_5"/>
</dbReference>
<dbReference type="Pfam" id="PF13306">
    <property type="entry name" value="LRR_5"/>
    <property type="match status" value="1"/>
</dbReference>
<organism evidence="5 6">
    <name type="scientific">Cohnella nanjingensis</name>
    <dbReference type="NCBI Taxonomy" id="1387779"/>
    <lineage>
        <taxon>Bacteria</taxon>
        <taxon>Bacillati</taxon>
        <taxon>Bacillota</taxon>
        <taxon>Bacilli</taxon>
        <taxon>Bacillales</taxon>
        <taxon>Paenibacillaceae</taxon>
        <taxon>Cohnella</taxon>
    </lineage>
</organism>
<evidence type="ECO:0000259" key="3">
    <source>
        <dbReference type="PROSITE" id="PS51145"/>
    </source>
</evidence>
<feature type="domain" description="SLH" evidence="4">
    <location>
        <begin position="735"/>
        <end position="798"/>
    </location>
</feature>
<dbReference type="InterPro" id="IPR013378">
    <property type="entry name" value="InlB-like_B-rpt"/>
</dbReference>
<reference evidence="5 6" key="1">
    <citation type="submission" date="2020-08" db="EMBL/GenBank/DDBJ databases">
        <title>Cohnella phylogeny.</title>
        <authorList>
            <person name="Dunlap C."/>
        </authorList>
    </citation>
    <scope>NUCLEOTIDE SEQUENCE [LARGE SCALE GENOMIC DNA]</scope>
    <source>
        <strain evidence="5 6">DSM 28246</strain>
    </source>
</reference>
<dbReference type="PROSITE" id="PS51145">
    <property type="entry name" value="ZU5"/>
    <property type="match status" value="1"/>
</dbReference>
<evidence type="ECO:0000256" key="2">
    <source>
        <dbReference type="SAM" id="SignalP"/>
    </source>
</evidence>
<comment type="caution">
    <text evidence="5">The sequence shown here is derived from an EMBL/GenBank/DDBJ whole genome shotgun (WGS) entry which is preliminary data.</text>
</comment>
<feature type="chain" id="PRO_5031280635" evidence="2">
    <location>
        <begin position="26"/>
        <end position="856"/>
    </location>
</feature>
<dbReference type="Gene3D" id="3.80.10.10">
    <property type="entry name" value="Ribonuclease Inhibitor"/>
    <property type="match status" value="2"/>
</dbReference>
<dbReference type="Pfam" id="PF09479">
    <property type="entry name" value="Flg_new"/>
    <property type="match status" value="3"/>
</dbReference>
<feature type="signal peptide" evidence="2">
    <location>
        <begin position="1"/>
        <end position="25"/>
    </location>
</feature>
<keyword evidence="6" id="KW-1185">Reference proteome</keyword>